<dbReference type="PROSITE" id="PS51078">
    <property type="entry name" value="ICLR_ED"/>
    <property type="match status" value="1"/>
</dbReference>
<keyword evidence="1" id="KW-0319">Glycerol metabolism</keyword>
<accession>A0A1H2LQP6</accession>
<dbReference type="FunFam" id="1.10.10.10:FF:000056">
    <property type="entry name" value="IclR family transcriptional regulator"/>
    <property type="match status" value="1"/>
</dbReference>
<evidence type="ECO:0000313" key="10">
    <source>
        <dbReference type="Proteomes" id="UP000182977"/>
    </source>
</evidence>
<proteinExistence type="predicted"/>
<dbReference type="Pfam" id="PF09339">
    <property type="entry name" value="HTH_IclR"/>
    <property type="match status" value="1"/>
</dbReference>
<evidence type="ECO:0000256" key="3">
    <source>
        <dbReference type="ARBA" id="ARBA00023125"/>
    </source>
</evidence>
<evidence type="ECO:0000256" key="5">
    <source>
        <dbReference type="ARBA" id="ARBA00058938"/>
    </source>
</evidence>
<dbReference type="EMBL" id="LT629791">
    <property type="protein sequence ID" value="SDU82998.1"/>
    <property type="molecule type" value="Genomic_DNA"/>
</dbReference>
<comment type="function">
    <text evidence="5">May be an activator protein for the gylABX operon.</text>
</comment>
<dbReference type="GO" id="GO:0003700">
    <property type="term" value="F:DNA-binding transcription factor activity"/>
    <property type="evidence" value="ECO:0007669"/>
    <property type="project" value="TreeGrafter"/>
</dbReference>
<dbReference type="SUPFAM" id="SSF46785">
    <property type="entry name" value="Winged helix' DNA-binding domain"/>
    <property type="match status" value="1"/>
</dbReference>
<organism evidence="9 10">
    <name type="scientific">Jiangella alkaliphila</name>
    <dbReference type="NCBI Taxonomy" id="419479"/>
    <lineage>
        <taxon>Bacteria</taxon>
        <taxon>Bacillati</taxon>
        <taxon>Actinomycetota</taxon>
        <taxon>Actinomycetes</taxon>
        <taxon>Jiangellales</taxon>
        <taxon>Jiangellaceae</taxon>
        <taxon>Jiangella</taxon>
    </lineage>
</organism>
<dbReference type="PANTHER" id="PTHR30136:SF24">
    <property type="entry name" value="HTH-TYPE TRANSCRIPTIONAL REPRESSOR ALLR"/>
    <property type="match status" value="1"/>
</dbReference>
<evidence type="ECO:0000256" key="1">
    <source>
        <dbReference type="ARBA" id="ARBA00022798"/>
    </source>
</evidence>
<dbReference type="InterPro" id="IPR050707">
    <property type="entry name" value="HTH_MetabolicPath_Reg"/>
</dbReference>
<dbReference type="Proteomes" id="UP000182977">
    <property type="component" value="Chromosome I"/>
</dbReference>
<dbReference type="GO" id="GO:0006071">
    <property type="term" value="P:glycerol metabolic process"/>
    <property type="evidence" value="ECO:0007669"/>
    <property type="project" value="UniProtKB-KW"/>
</dbReference>
<dbReference type="InterPro" id="IPR036390">
    <property type="entry name" value="WH_DNA-bd_sf"/>
</dbReference>
<keyword evidence="3 9" id="KW-0238">DNA-binding</keyword>
<evidence type="ECO:0000256" key="4">
    <source>
        <dbReference type="ARBA" id="ARBA00023163"/>
    </source>
</evidence>
<keyword evidence="10" id="KW-1185">Reference proteome</keyword>
<keyword evidence="4" id="KW-0804">Transcription</keyword>
<sequence length="284" mass="31174">MYATALNQHVNDLSRMGLLALSVMSVDDVDVSPDTEGDEGDFQPVKSAGRVLELLEVLASTGPRTMRDLADQLGVPKSSMHALLRTMQHYGWLELDATGKQYGLGVHALLVGSAYVDGDDVVARTSPILDTLAENTGETVHLGRLEGDHVVYMAKRESVHPLRMFSAVGRRLSAYSTALGKCLLAGLSDEEIAARMPAKLEPATDKTITDPDLLLKDIRRARVRGYSIDDEETTQGLRCFAIALPQRAPTHDAISISVPIFRLDDERQEAIVRLLFEARYSFAR</sequence>
<feature type="domain" description="HTH iclR-type" evidence="7">
    <location>
        <begin position="45"/>
        <end position="106"/>
    </location>
</feature>
<dbReference type="SUPFAM" id="SSF55781">
    <property type="entry name" value="GAF domain-like"/>
    <property type="match status" value="1"/>
</dbReference>
<dbReference type="GO" id="GO:0003677">
    <property type="term" value="F:DNA binding"/>
    <property type="evidence" value="ECO:0007669"/>
    <property type="project" value="UniProtKB-KW"/>
</dbReference>
<reference evidence="10" key="1">
    <citation type="submission" date="2016-10" db="EMBL/GenBank/DDBJ databases">
        <authorList>
            <person name="Varghese N."/>
            <person name="Submissions S."/>
        </authorList>
    </citation>
    <scope>NUCLEOTIDE SEQUENCE [LARGE SCALE GENOMIC DNA]</scope>
    <source>
        <strain evidence="10">DSM 45079</strain>
    </source>
</reference>
<dbReference type="InterPro" id="IPR014757">
    <property type="entry name" value="Tscrpt_reg_IclR_C"/>
</dbReference>
<evidence type="ECO:0000259" key="7">
    <source>
        <dbReference type="PROSITE" id="PS51077"/>
    </source>
</evidence>
<dbReference type="InterPro" id="IPR005471">
    <property type="entry name" value="Tscrpt_reg_IclR_N"/>
</dbReference>
<dbReference type="InterPro" id="IPR036388">
    <property type="entry name" value="WH-like_DNA-bd_sf"/>
</dbReference>
<dbReference type="AlphaFoldDB" id="A0A1H2LQP6"/>
<dbReference type="GO" id="GO:0045892">
    <property type="term" value="P:negative regulation of DNA-templated transcription"/>
    <property type="evidence" value="ECO:0007669"/>
    <property type="project" value="TreeGrafter"/>
</dbReference>
<protein>
    <recommendedName>
        <fullName evidence="6">Glycerol operon regulatory protein</fullName>
    </recommendedName>
</protein>
<feature type="domain" description="IclR-ED" evidence="8">
    <location>
        <begin position="107"/>
        <end position="284"/>
    </location>
</feature>
<evidence type="ECO:0000313" key="9">
    <source>
        <dbReference type="EMBL" id="SDU82998.1"/>
    </source>
</evidence>
<name>A0A1H2LQP6_9ACTN</name>
<dbReference type="Pfam" id="PF01614">
    <property type="entry name" value="IclR_C"/>
    <property type="match status" value="1"/>
</dbReference>
<evidence type="ECO:0000259" key="8">
    <source>
        <dbReference type="PROSITE" id="PS51078"/>
    </source>
</evidence>
<dbReference type="Gene3D" id="3.30.450.40">
    <property type="match status" value="1"/>
</dbReference>
<dbReference type="SMART" id="SM00346">
    <property type="entry name" value="HTH_ICLR"/>
    <property type="match status" value="1"/>
</dbReference>
<dbReference type="InterPro" id="IPR029016">
    <property type="entry name" value="GAF-like_dom_sf"/>
</dbReference>
<evidence type="ECO:0000256" key="6">
    <source>
        <dbReference type="ARBA" id="ARBA00070406"/>
    </source>
</evidence>
<dbReference type="Gene3D" id="1.10.10.10">
    <property type="entry name" value="Winged helix-like DNA-binding domain superfamily/Winged helix DNA-binding domain"/>
    <property type="match status" value="1"/>
</dbReference>
<dbReference type="STRING" id="419479.SAMN04488563_6485"/>
<keyword evidence="2" id="KW-0805">Transcription regulation</keyword>
<dbReference type="PANTHER" id="PTHR30136">
    <property type="entry name" value="HELIX-TURN-HELIX TRANSCRIPTIONAL REGULATOR, ICLR FAMILY"/>
    <property type="match status" value="1"/>
</dbReference>
<evidence type="ECO:0000256" key="2">
    <source>
        <dbReference type="ARBA" id="ARBA00023015"/>
    </source>
</evidence>
<dbReference type="PROSITE" id="PS51077">
    <property type="entry name" value="HTH_ICLR"/>
    <property type="match status" value="1"/>
</dbReference>
<gene>
    <name evidence="9" type="ORF">SAMN04488563_6485</name>
</gene>